<dbReference type="GO" id="GO:0004053">
    <property type="term" value="F:arginase activity"/>
    <property type="evidence" value="ECO:0007669"/>
    <property type="project" value="TreeGrafter"/>
</dbReference>
<evidence type="ECO:0000313" key="6">
    <source>
        <dbReference type="EMBL" id="KAJ5101923.1"/>
    </source>
</evidence>
<protein>
    <recommendedName>
        <fullName evidence="8">Arginase</fullName>
    </recommendedName>
</protein>
<evidence type="ECO:0008006" key="8">
    <source>
        <dbReference type="Google" id="ProtNLM"/>
    </source>
</evidence>
<dbReference type="AlphaFoldDB" id="A0A9W9KDM9"/>
<dbReference type="PANTHER" id="PTHR43782">
    <property type="entry name" value="ARGINASE"/>
    <property type="match status" value="1"/>
</dbReference>
<dbReference type="InterPro" id="IPR023696">
    <property type="entry name" value="Ureohydrolase_dom_sf"/>
</dbReference>
<keyword evidence="7" id="KW-1185">Reference proteome</keyword>
<evidence type="ECO:0000313" key="7">
    <source>
        <dbReference type="Proteomes" id="UP001141434"/>
    </source>
</evidence>
<reference evidence="6" key="1">
    <citation type="submission" date="2022-11" db="EMBL/GenBank/DDBJ databases">
        <authorList>
            <person name="Petersen C."/>
        </authorList>
    </citation>
    <scope>NUCLEOTIDE SEQUENCE</scope>
    <source>
        <strain evidence="6">IBT 34128</strain>
    </source>
</reference>
<evidence type="ECO:0000256" key="3">
    <source>
        <dbReference type="ARBA" id="ARBA00023211"/>
    </source>
</evidence>
<dbReference type="RefSeq" id="XP_056512754.1">
    <property type="nucleotide sequence ID" value="XM_056654727.1"/>
</dbReference>
<organism evidence="6 7">
    <name type="scientific">Penicillium alfredii</name>
    <dbReference type="NCBI Taxonomy" id="1506179"/>
    <lineage>
        <taxon>Eukaryota</taxon>
        <taxon>Fungi</taxon>
        <taxon>Dikarya</taxon>
        <taxon>Ascomycota</taxon>
        <taxon>Pezizomycotina</taxon>
        <taxon>Eurotiomycetes</taxon>
        <taxon>Eurotiomycetidae</taxon>
        <taxon>Eurotiales</taxon>
        <taxon>Aspergillaceae</taxon>
        <taxon>Penicillium</taxon>
    </lineage>
</organism>
<dbReference type="PROSITE" id="PS51409">
    <property type="entry name" value="ARGINASE_2"/>
    <property type="match status" value="1"/>
</dbReference>
<dbReference type="EMBL" id="JAPMSZ010000005">
    <property type="protein sequence ID" value="KAJ5101923.1"/>
    <property type="molecule type" value="Genomic_DNA"/>
</dbReference>
<dbReference type="SUPFAM" id="SSF52768">
    <property type="entry name" value="Arginase/deacetylase"/>
    <property type="match status" value="1"/>
</dbReference>
<accession>A0A9W9KDM9</accession>
<evidence type="ECO:0000256" key="5">
    <source>
        <dbReference type="SAM" id="MobiDB-lite"/>
    </source>
</evidence>
<proteinExistence type="inferred from homology"/>
<keyword evidence="1" id="KW-0479">Metal-binding</keyword>
<comment type="similarity">
    <text evidence="4">Belongs to the arginase family.</text>
</comment>
<keyword evidence="2" id="KW-0378">Hydrolase</keyword>
<dbReference type="GeneID" id="81393895"/>
<dbReference type="OrthoDB" id="9992747at2759"/>
<dbReference type="PRINTS" id="PR00116">
    <property type="entry name" value="ARGINASE"/>
</dbReference>
<dbReference type="Pfam" id="PF00491">
    <property type="entry name" value="Arginase"/>
    <property type="match status" value="1"/>
</dbReference>
<evidence type="ECO:0000256" key="2">
    <source>
        <dbReference type="ARBA" id="ARBA00022801"/>
    </source>
</evidence>
<feature type="region of interest" description="Disordered" evidence="5">
    <location>
        <begin position="63"/>
        <end position="86"/>
    </location>
</feature>
<dbReference type="PANTHER" id="PTHR43782:SF3">
    <property type="entry name" value="ARGINASE"/>
    <property type="match status" value="1"/>
</dbReference>
<reference evidence="6" key="2">
    <citation type="journal article" date="2023" name="IMA Fungus">
        <title>Comparative genomic study of the Penicillium genus elucidates a diverse pangenome and 15 lateral gene transfer events.</title>
        <authorList>
            <person name="Petersen C."/>
            <person name="Sorensen T."/>
            <person name="Nielsen M.R."/>
            <person name="Sondergaard T.E."/>
            <person name="Sorensen J.L."/>
            <person name="Fitzpatrick D.A."/>
            <person name="Frisvad J.C."/>
            <person name="Nielsen K.L."/>
        </authorList>
    </citation>
    <scope>NUCLEOTIDE SEQUENCE</scope>
    <source>
        <strain evidence="6">IBT 34128</strain>
    </source>
</reference>
<evidence type="ECO:0000256" key="1">
    <source>
        <dbReference type="ARBA" id="ARBA00022723"/>
    </source>
</evidence>
<dbReference type="InterPro" id="IPR006035">
    <property type="entry name" value="Ureohydrolase"/>
</dbReference>
<dbReference type="GO" id="GO:0030145">
    <property type="term" value="F:manganese ion binding"/>
    <property type="evidence" value="ECO:0007669"/>
    <property type="project" value="TreeGrafter"/>
</dbReference>
<dbReference type="Gene3D" id="3.40.800.10">
    <property type="entry name" value="Ureohydrolase domain"/>
    <property type="match status" value="1"/>
</dbReference>
<dbReference type="GO" id="GO:0005829">
    <property type="term" value="C:cytosol"/>
    <property type="evidence" value="ECO:0007669"/>
    <property type="project" value="TreeGrafter"/>
</dbReference>
<keyword evidence="3" id="KW-0464">Manganese</keyword>
<name>A0A9W9KDM9_9EURO</name>
<dbReference type="GO" id="GO:0005634">
    <property type="term" value="C:nucleus"/>
    <property type="evidence" value="ECO:0007669"/>
    <property type="project" value="TreeGrafter"/>
</dbReference>
<dbReference type="Proteomes" id="UP001141434">
    <property type="component" value="Unassembled WGS sequence"/>
</dbReference>
<comment type="caution">
    <text evidence="6">The sequence shown here is derived from an EMBL/GenBank/DDBJ whole genome shotgun (WGS) entry which is preliminary data.</text>
</comment>
<gene>
    <name evidence="6" type="ORF">NUU61_004145</name>
</gene>
<evidence type="ECO:0000256" key="4">
    <source>
        <dbReference type="PROSITE-ProRule" id="PRU00742"/>
    </source>
</evidence>
<sequence length="298" mass="32026">MRNIGHKAFIPRFLTDPAQLAVVAAQFSCVAPRDGAQNGPAALIASGLLDEIQLRSDKTIGQYHLGQTGPRSNHNPDTDPDVDGMKRPRAVSAATQQINERVYHHARQGRFVLTLGGDYSIGIGTVSATAKAVRERHPGLEVAVMWVDAHADINTPQTSLSGRLHGMPKLVYIGLRDVDDAEWQTIVITASRHSPWPTSSVLIRLHRYGIQTIMDWALDHVGPSRIHVSYEIDALDPQCAPSTGFPVASGLSLDESQHIAARLQTTGKVVALDLVGISPQIATASLPLTVGTASSIVK</sequence>